<dbReference type="InterPro" id="IPR036034">
    <property type="entry name" value="PDZ_sf"/>
</dbReference>
<dbReference type="SMART" id="SM00065">
    <property type="entry name" value="GAF"/>
    <property type="match status" value="1"/>
</dbReference>
<dbReference type="SMART" id="SM00228">
    <property type="entry name" value="PDZ"/>
    <property type="match status" value="2"/>
</dbReference>
<dbReference type="AlphaFoldDB" id="A0A8J7QD69"/>
<proteinExistence type="predicted"/>
<evidence type="ECO:0000313" key="4">
    <source>
        <dbReference type="EMBL" id="MBO1318866.1"/>
    </source>
</evidence>
<dbReference type="InterPro" id="IPR003018">
    <property type="entry name" value="GAF"/>
</dbReference>
<accession>A0A8J7QD69</accession>
<evidence type="ECO:0000259" key="3">
    <source>
        <dbReference type="PROSITE" id="PS50106"/>
    </source>
</evidence>
<dbReference type="InterPro" id="IPR001932">
    <property type="entry name" value="PPM-type_phosphatase-like_dom"/>
</dbReference>
<feature type="domain" description="PDZ" evidence="3">
    <location>
        <begin position="152"/>
        <end position="189"/>
    </location>
</feature>
<protein>
    <submittedName>
        <fullName evidence="4">SpoIIE family protein phosphatase</fullName>
    </submittedName>
</protein>
<evidence type="ECO:0000313" key="5">
    <source>
        <dbReference type="Proteomes" id="UP000664417"/>
    </source>
</evidence>
<dbReference type="InterPro" id="IPR052016">
    <property type="entry name" value="Bact_Sigma-Reg"/>
</dbReference>
<dbReference type="GO" id="GO:0016791">
    <property type="term" value="F:phosphatase activity"/>
    <property type="evidence" value="ECO:0007669"/>
    <property type="project" value="TreeGrafter"/>
</dbReference>
<evidence type="ECO:0000256" key="2">
    <source>
        <dbReference type="SAM" id="Phobius"/>
    </source>
</evidence>
<feature type="transmembrane region" description="Helical" evidence="2">
    <location>
        <begin position="441"/>
        <end position="462"/>
    </location>
</feature>
<sequence>MNPTGELKPNSRVQRLWLFRITFGAAVLFLLPLSLKNGYNKLNSGIDDNLFELSVGRIYILQPIQAEPIDNTYDFFSPDDLRTIRQGDLLVAVNDRRVARARDAYAVLDRLQPWQKVVLEVQKPEFRRALVRYRVRVGALRRDFLRDIPLTVNVYDILPEGASDRAGIRRGDLILSINGEAIRGLGHADFLVRRSIVGERVPYQFIRNGEMKQTHVVMTRFNIVFLDVVFQLSGLAWILAGLTLAGMRGHLRATRPLSFGFFLIGVACLLIPNRGHLDGQMLQVWREYTLWPSFYFGLGALFHGSYYFPRERRDLLAVPFLRYAYYLVSLAATWVAISTMGMQSMILFVPIMFSLHFCIRFIFRKGASREHARLESGIRYTGIFVSLMTVAGAFFSSHLSARFFYSLIALGLFLLLFAYSYTMMRYRLLGIRIGRVTQFSFVTTFWLVALVTTFISCLLWLARVAADLPRVRLTSRFLEISQAVGPHENMAGHNMVLMFCGIGVAFVFFYAGRLGLNGIRRRFHRQDYDHQGASNELVHLMTSVVSLDELAGGMVAKMAAFMRVKQLGLIIFRDEQECACQAWSHKPRGGSESPLTPEQVQLLGKNLRQYRAELCVDYLEPVGKEALVAQGFKYVYPIYSKSRFLGFLLIGEKLSETTFEPKDFQFLAATAKQAAIAVENAFLYELVGAQERMKHELALARQIQLSSLPQQDPELPGFDIAGVSLPALEVGGDFYGYNRAGDDFFSVVLGDVSGKGTSAALHMSRFQGIFSTLASDDRDLQDLFVRLNHLLYAQLDKNAFISALGIRIDLQGPRLQTVRAGHLPLLWYRAADKEVHQIKPGGIALGVDPGPLFERVLECSRHNFDERDIFVLISDGINETHNHAHQEFGLERVCHIIRHHADASAAALRDVILHETDHYAAGLDRHDDQTVVVVKVLPSAPSVADG</sequence>
<feature type="transmembrane region" description="Helical" evidence="2">
    <location>
        <begin position="320"/>
        <end position="337"/>
    </location>
</feature>
<feature type="transmembrane region" description="Helical" evidence="2">
    <location>
        <begin position="17"/>
        <end position="35"/>
    </location>
</feature>
<gene>
    <name evidence="4" type="ORF">J3U88_10380</name>
</gene>
<dbReference type="Pfam" id="PF07228">
    <property type="entry name" value="SpoIIE"/>
    <property type="match status" value="1"/>
</dbReference>
<dbReference type="InterPro" id="IPR029016">
    <property type="entry name" value="GAF-like_dom_sf"/>
</dbReference>
<reference evidence="4" key="1">
    <citation type="submission" date="2021-03" db="EMBL/GenBank/DDBJ databases">
        <authorList>
            <person name="Wang G."/>
        </authorList>
    </citation>
    <scope>NUCLEOTIDE SEQUENCE</scope>
    <source>
        <strain evidence="4">KCTC 12899</strain>
    </source>
</reference>
<comment type="caution">
    <text evidence="4">The sequence shown here is derived from an EMBL/GenBank/DDBJ whole genome shotgun (WGS) entry which is preliminary data.</text>
</comment>
<keyword evidence="2" id="KW-1133">Transmembrane helix</keyword>
<dbReference type="EMBL" id="JAFREP010000007">
    <property type="protein sequence ID" value="MBO1318866.1"/>
    <property type="molecule type" value="Genomic_DNA"/>
</dbReference>
<dbReference type="Gene3D" id="3.60.40.10">
    <property type="entry name" value="PPM-type phosphatase domain"/>
    <property type="match status" value="1"/>
</dbReference>
<dbReference type="SUPFAM" id="SSF81606">
    <property type="entry name" value="PP2C-like"/>
    <property type="match status" value="1"/>
</dbReference>
<feature type="transmembrane region" description="Helical" evidence="2">
    <location>
        <begin position="403"/>
        <end position="421"/>
    </location>
</feature>
<dbReference type="SUPFAM" id="SSF55781">
    <property type="entry name" value="GAF domain-like"/>
    <property type="match status" value="1"/>
</dbReference>
<feature type="transmembrane region" description="Helical" evidence="2">
    <location>
        <begin position="378"/>
        <end position="397"/>
    </location>
</feature>
<keyword evidence="2" id="KW-0812">Transmembrane</keyword>
<keyword evidence="2" id="KW-0472">Membrane</keyword>
<dbReference type="PANTHER" id="PTHR43156">
    <property type="entry name" value="STAGE II SPORULATION PROTEIN E-RELATED"/>
    <property type="match status" value="1"/>
</dbReference>
<feature type="transmembrane region" description="Helical" evidence="2">
    <location>
        <begin position="343"/>
        <end position="363"/>
    </location>
</feature>
<feature type="transmembrane region" description="Helical" evidence="2">
    <location>
        <begin position="223"/>
        <end position="245"/>
    </location>
</feature>
<dbReference type="Gene3D" id="2.30.42.10">
    <property type="match status" value="1"/>
</dbReference>
<name>A0A8J7QD69_9BACT</name>
<dbReference type="Gene3D" id="3.30.450.40">
    <property type="match status" value="1"/>
</dbReference>
<dbReference type="SUPFAM" id="SSF50156">
    <property type="entry name" value="PDZ domain-like"/>
    <property type="match status" value="1"/>
</dbReference>
<dbReference type="SMART" id="SM00331">
    <property type="entry name" value="PP2C_SIG"/>
    <property type="match status" value="1"/>
</dbReference>
<dbReference type="InterPro" id="IPR036457">
    <property type="entry name" value="PPM-type-like_dom_sf"/>
</dbReference>
<feature type="transmembrane region" description="Helical" evidence="2">
    <location>
        <begin position="495"/>
        <end position="516"/>
    </location>
</feature>
<dbReference type="InterPro" id="IPR001478">
    <property type="entry name" value="PDZ"/>
</dbReference>
<dbReference type="PANTHER" id="PTHR43156:SF2">
    <property type="entry name" value="STAGE II SPORULATION PROTEIN E"/>
    <property type="match status" value="1"/>
</dbReference>
<dbReference type="PROSITE" id="PS50106">
    <property type="entry name" value="PDZ"/>
    <property type="match status" value="1"/>
</dbReference>
<evidence type="ECO:0000256" key="1">
    <source>
        <dbReference type="ARBA" id="ARBA00022801"/>
    </source>
</evidence>
<organism evidence="4 5">
    <name type="scientific">Acanthopleuribacter pedis</name>
    <dbReference type="NCBI Taxonomy" id="442870"/>
    <lineage>
        <taxon>Bacteria</taxon>
        <taxon>Pseudomonadati</taxon>
        <taxon>Acidobacteriota</taxon>
        <taxon>Holophagae</taxon>
        <taxon>Acanthopleuribacterales</taxon>
        <taxon>Acanthopleuribacteraceae</taxon>
        <taxon>Acanthopleuribacter</taxon>
    </lineage>
</organism>
<dbReference type="RefSeq" id="WP_207858684.1">
    <property type="nucleotide sequence ID" value="NZ_JAFREP010000007.1"/>
</dbReference>
<feature type="transmembrane region" description="Helical" evidence="2">
    <location>
        <begin position="257"/>
        <end position="276"/>
    </location>
</feature>
<keyword evidence="1" id="KW-0378">Hydrolase</keyword>
<dbReference type="InterPro" id="IPR041489">
    <property type="entry name" value="PDZ_6"/>
</dbReference>
<keyword evidence="5" id="KW-1185">Reference proteome</keyword>
<feature type="transmembrane region" description="Helical" evidence="2">
    <location>
        <begin position="288"/>
        <end position="308"/>
    </location>
</feature>
<dbReference type="Pfam" id="PF17820">
    <property type="entry name" value="PDZ_6"/>
    <property type="match status" value="1"/>
</dbReference>
<dbReference type="Proteomes" id="UP000664417">
    <property type="component" value="Unassembled WGS sequence"/>
</dbReference>